<evidence type="ECO:0000313" key="2">
    <source>
        <dbReference type="Proteomes" id="UP001178508"/>
    </source>
</evidence>
<organism evidence="1 2">
    <name type="scientific">Xyrichtys novacula</name>
    <name type="common">Pearly razorfish</name>
    <name type="synonym">Hemipteronotus novacula</name>
    <dbReference type="NCBI Taxonomy" id="13765"/>
    <lineage>
        <taxon>Eukaryota</taxon>
        <taxon>Metazoa</taxon>
        <taxon>Chordata</taxon>
        <taxon>Craniata</taxon>
        <taxon>Vertebrata</taxon>
        <taxon>Euteleostomi</taxon>
        <taxon>Actinopterygii</taxon>
        <taxon>Neopterygii</taxon>
        <taxon>Teleostei</taxon>
        <taxon>Neoteleostei</taxon>
        <taxon>Acanthomorphata</taxon>
        <taxon>Eupercaria</taxon>
        <taxon>Labriformes</taxon>
        <taxon>Labridae</taxon>
        <taxon>Xyrichtys</taxon>
    </lineage>
</organism>
<keyword evidence="2" id="KW-1185">Reference proteome</keyword>
<proteinExistence type="predicted"/>
<evidence type="ECO:0000313" key="1">
    <source>
        <dbReference type="EMBL" id="CAJ1059164.1"/>
    </source>
</evidence>
<protein>
    <submittedName>
        <fullName evidence="1">Uncharacterized protein</fullName>
    </submittedName>
</protein>
<accession>A0AAV1FDU5</accession>
<gene>
    <name evidence="1" type="ORF">XNOV1_A038319</name>
</gene>
<reference evidence="1" key="1">
    <citation type="submission" date="2023-08" db="EMBL/GenBank/DDBJ databases">
        <authorList>
            <person name="Alioto T."/>
            <person name="Alioto T."/>
            <person name="Gomez Garrido J."/>
        </authorList>
    </citation>
    <scope>NUCLEOTIDE SEQUENCE</scope>
</reference>
<dbReference type="AlphaFoldDB" id="A0AAV1FDU5"/>
<feature type="non-terminal residue" evidence="1">
    <location>
        <position position="1"/>
    </location>
</feature>
<name>A0AAV1FDU5_XYRNO</name>
<sequence>KTQASWLLSNARPLLCSRKLHRDIGKPHTNTFEYTHWALLVKCLLPPNQITEEGSCLDTVNKVLLKSMKTDVELLRVKPAARGPRPGQVLDP</sequence>
<dbReference type="Proteomes" id="UP001178508">
    <property type="component" value="Chromosome 6"/>
</dbReference>
<dbReference type="EMBL" id="OY660869">
    <property type="protein sequence ID" value="CAJ1059164.1"/>
    <property type="molecule type" value="Genomic_DNA"/>
</dbReference>